<keyword evidence="3" id="KW-1185">Reference proteome</keyword>
<feature type="domain" description="THIF-type NAD/FAD binding fold" evidence="1">
    <location>
        <begin position="28"/>
        <end position="172"/>
    </location>
</feature>
<dbReference type="CDD" id="cd00755">
    <property type="entry name" value="YgdL_like"/>
    <property type="match status" value="1"/>
</dbReference>
<protein>
    <recommendedName>
        <fullName evidence="1">THIF-type NAD/FAD binding fold domain-containing protein</fullName>
    </recommendedName>
</protein>
<evidence type="ECO:0000313" key="2">
    <source>
        <dbReference type="EMBL" id="EPZ15864.1"/>
    </source>
</evidence>
<sequence>MRASAQAAPAEVEVGLDSGRRFGGIDRLYGADAAAALAVSHACVIGIGGVGSWCVEALARSGVGRLTLIDLDHVSESNINRQAHALDATLGQAKVTAMAERVLAFSPHCRIDTIDDFLTPENATALLKGFDVVIDAIDNVRAKVAIAATCRAHHLALVMAGGAGGKLDPAQIRIDDLARTLQDPLLSKVRARLRKEHGFTRDARKKFGIEAVFSIEPLRYPAALSCATAEGADGREPSEELAATNTGLQGLACAGYGSSMAVTASVGLFCASRAIAHLLHAGRGRLTD</sequence>
<reference evidence="2 3" key="1">
    <citation type="submission" date="2013-06" db="EMBL/GenBank/DDBJ databases">
        <title>Draft genome sequence of Thauera terpenica.</title>
        <authorList>
            <person name="Liu B."/>
            <person name="Frostegard A.H."/>
            <person name="Shapleigh J.P."/>
        </authorList>
    </citation>
    <scope>NUCLEOTIDE SEQUENCE [LARGE SCALE GENOMIC DNA]</scope>
    <source>
        <strain evidence="2 3">58Eu</strain>
    </source>
</reference>
<dbReference type="Proteomes" id="UP000015455">
    <property type="component" value="Unassembled WGS sequence"/>
</dbReference>
<evidence type="ECO:0000313" key="3">
    <source>
        <dbReference type="Proteomes" id="UP000015455"/>
    </source>
</evidence>
<dbReference type="AlphaFoldDB" id="T0ASP3"/>
<dbReference type="Pfam" id="PF00899">
    <property type="entry name" value="ThiF"/>
    <property type="match status" value="1"/>
</dbReference>
<dbReference type="PANTHER" id="PTHR43267">
    <property type="entry name" value="TRNA THREONYLCARBAMOYLADENOSINE DEHYDRATASE"/>
    <property type="match status" value="1"/>
</dbReference>
<dbReference type="InterPro" id="IPR045886">
    <property type="entry name" value="ThiF/MoeB/HesA"/>
</dbReference>
<dbReference type="SUPFAM" id="SSF69572">
    <property type="entry name" value="Activating enzymes of the ubiquitin-like proteins"/>
    <property type="match status" value="1"/>
</dbReference>
<dbReference type="InterPro" id="IPR000594">
    <property type="entry name" value="ThiF_NAD_FAD-bd"/>
</dbReference>
<organism evidence="2 3">
    <name type="scientific">Thauera terpenica 58Eu</name>
    <dbReference type="NCBI Taxonomy" id="1348657"/>
    <lineage>
        <taxon>Bacteria</taxon>
        <taxon>Pseudomonadati</taxon>
        <taxon>Pseudomonadota</taxon>
        <taxon>Betaproteobacteria</taxon>
        <taxon>Rhodocyclales</taxon>
        <taxon>Zoogloeaceae</taxon>
        <taxon>Thauera</taxon>
    </lineage>
</organism>
<dbReference type="RefSeq" id="WP_021249107.1">
    <property type="nucleotide sequence ID" value="NZ_ATJV01000049.1"/>
</dbReference>
<evidence type="ECO:0000259" key="1">
    <source>
        <dbReference type="Pfam" id="PF00899"/>
    </source>
</evidence>
<dbReference type="GO" id="GO:0061503">
    <property type="term" value="F:tRNA threonylcarbamoyladenosine dehydratase"/>
    <property type="evidence" value="ECO:0007669"/>
    <property type="project" value="TreeGrafter"/>
</dbReference>
<name>T0ASP3_9RHOO</name>
<dbReference type="EMBL" id="ATJV01000049">
    <property type="protein sequence ID" value="EPZ15864.1"/>
    <property type="molecule type" value="Genomic_DNA"/>
</dbReference>
<dbReference type="PATRIC" id="fig|1348657.5.peg.1681"/>
<dbReference type="eggNOG" id="COG1179">
    <property type="taxonomic scope" value="Bacteria"/>
</dbReference>
<dbReference type="InterPro" id="IPR035985">
    <property type="entry name" value="Ubiquitin-activating_enz"/>
</dbReference>
<dbReference type="OrthoDB" id="9804150at2"/>
<dbReference type="STRING" id="1348657.M622_13990"/>
<gene>
    <name evidence="2" type="ORF">M622_13990</name>
</gene>
<dbReference type="GO" id="GO:0061504">
    <property type="term" value="P:cyclic threonylcarbamoyladenosine biosynthetic process"/>
    <property type="evidence" value="ECO:0007669"/>
    <property type="project" value="TreeGrafter"/>
</dbReference>
<dbReference type="GO" id="GO:0008641">
    <property type="term" value="F:ubiquitin-like modifier activating enzyme activity"/>
    <property type="evidence" value="ECO:0007669"/>
    <property type="project" value="InterPro"/>
</dbReference>
<dbReference type="Gene3D" id="3.40.50.720">
    <property type="entry name" value="NAD(P)-binding Rossmann-like Domain"/>
    <property type="match status" value="1"/>
</dbReference>
<proteinExistence type="predicted"/>
<accession>T0ASP3</accession>
<dbReference type="PANTHER" id="PTHR43267:SF1">
    <property type="entry name" value="TRNA THREONYLCARBAMOYLADENOSINE DEHYDRATASE"/>
    <property type="match status" value="1"/>
</dbReference>
<comment type="caution">
    <text evidence="2">The sequence shown here is derived from an EMBL/GenBank/DDBJ whole genome shotgun (WGS) entry which is preliminary data.</text>
</comment>